<organism evidence="2 3">
    <name type="scientific">Christiangramia sediminicola</name>
    <dbReference type="NCBI Taxonomy" id="3073267"/>
    <lineage>
        <taxon>Bacteria</taxon>
        <taxon>Pseudomonadati</taxon>
        <taxon>Bacteroidota</taxon>
        <taxon>Flavobacteriia</taxon>
        <taxon>Flavobacteriales</taxon>
        <taxon>Flavobacteriaceae</taxon>
        <taxon>Christiangramia</taxon>
    </lineage>
</organism>
<dbReference type="RefSeq" id="WP_309562778.1">
    <property type="nucleotide sequence ID" value="NZ_JAVJIU010000006.1"/>
</dbReference>
<proteinExistence type="predicted"/>
<sequence length="63" mass="8194">MSKFFRYFEYAYLLFAAFFLFEAFRIWGDQRNRAYLFLFFVCVAIFMFFFKRRFRRKYEDRNK</sequence>
<keyword evidence="3" id="KW-1185">Reference proteome</keyword>
<keyword evidence="1" id="KW-0472">Membrane</keyword>
<evidence type="ECO:0000313" key="2">
    <source>
        <dbReference type="EMBL" id="MDR5591945.1"/>
    </source>
</evidence>
<comment type="caution">
    <text evidence="2">The sequence shown here is derived from an EMBL/GenBank/DDBJ whole genome shotgun (WGS) entry which is preliminary data.</text>
</comment>
<gene>
    <name evidence="2" type="ORF">RE431_14980</name>
</gene>
<dbReference type="EMBL" id="JAVJIU010000006">
    <property type="protein sequence ID" value="MDR5591945.1"/>
    <property type="molecule type" value="Genomic_DNA"/>
</dbReference>
<feature type="transmembrane region" description="Helical" evidence="1">
    <location>
        <begin position="7"/>
        <end position="28"/>
    </location>
</feature>
<accession>A0ABU1EU73</accession>
<dbReference type="Proteomes" id="UP001257234">
    <property type="component" value="Unassembled WGS sequence"/>
</dbReference>
<feature type="transmembrane region" description="Helical" evidence="1">
    <location>
        <begin position="34"/>
        <end position="50"/>
    </location>
</feature>
<reference evidence="3" key="1">
    <citation type="submission" date="2023-07" db="EMBL/GenBank/DDBJ databases">
        <title>Christiangramia sp. SM2212., a novel bacterium of the family Flavobacteriaceae isolated from the sea sediment.</title>
        <authorList>
            <person name="Wang J."/>
            <person name="Zhang X."/>
        </authorList>
    </citation>
    <scope>NUCLEOTIDE SEQUENCE [LARGE SCALE GENOMIC DNA]</scope>
    <source>
        <strain evidence="3">SM2212</strain>
    </source>
</reference>
<evidence type="ECO:0000313" key="3">
    <source>
        <dbReference type="Proteomes" id="UP001257234"/>
    </source>
</evidence>
<keyword evidence="1" id="KW-0812">Transmembrane</keyword>
<name>A0ABU1EU73_9FLAO</name>
<evidence type="ECO:0000256" key="1">
    <source>
        <dbReference type="SAM" id="Phobius"/>
    </source>
</evidence>
<keyword evidence="1" id="KW-1133">Transmembrane helix</keyword>
<protein>
    <submittedName>
        <fullName evidence="2">Uncharacterized protein</fullName>
    </submittedName>
</protein>